<evidence type="ECO:0000256" key="1">
    <source>
        <dbReference type="ARBA" id="ARBA00004196"/>
    </source>
</evidence>
<reference evidence="10 11" key="1">
    <citation type="submission" date="2019-03" db="EMBL/GenBank/DDBJ databases">
        <title>Genomic Encyclopedia of Archaeal and Bacterial Type Strains, Phase II (KMG-II): from individual species to whole genera.</title>
        <authorList>
            <person name="Goeker M."/>
        </authorList>
    </citation>
    <scope>NUCLEOTIDE SEQUENCE [LARGE SCALE GENOMIC DNA]</scope>
    <source>
        <strain evidence="10 11">ATCC 25309</strain>
    </source>
</reference>
<name>A0A4R7RYZ1_9BACT</name>
<keyword evidence="2 7" id="KW-0349">Heme</keyword>
<accession>A0A4R7RYZ1</accession>
<keyword evidence="10" id="KW-0575">Peroxidase</keyword>
<dbReference type="Proteomes" id="UP000295662">
    <property type="component" value="Unassembled WGS sequence"/>
</dbReference>
<gene>
    <name evidence="10" type="ORF">EI77_02646</name>
</gene>
<comment type="caution">
    <text evidence="10">The sequence shown here is derived from an EMBL/GenBank/DDBJ whole genome shotgun (WGS) entry which is preliminary data.</text>
</comment>
<dbReference type="GO" id="GO:0009055">
    <property type="term" value="F:electron transfer activity"/>
    <property type="evidence" value="ECO:0007669"/>
    <property type="project" value="InterPro"/>
</dbReference>
<feature type="signal peptide" evidence="8">
    <location>
        <begin position="1"/>
        <end position="20"/>
    </location>
</feature>
<dbReference type="InterPro" id="IPR004852">
    <property type="entry name" value="Di-haem_cyt_c_peroxidsae"/>
</dbReference>
<evidence type="ECO:0000256" key="6">
    <source>
        <dbReference type="ARBA" id="ARBA00023004"/>
    </source>
</evidence>
<evidence type="ECO:0000256" key="5">
    <source>
        <dbReference type="ARBA" id="ARBA00023002"/>
    </source>
</evidence>
<dbReference type="Pfam" id="PF03150">
    <property type="entry name" value="CCP_MauG"/>
    <property type="match status" value="1"/>
</dbReference>
<dbReference type="GO" id="GO:0004130">
    <property type="term" value="F:cytochrome-c peroxidase activity"/>
    <property type="evidence" value="ECO:0007669"/>
    <property type="project" value="TreeGrafter"/>
</dbReference>
<feature type="domain" description="Cytochrome c" evidence="9">
    <location>
        <begin position="222"/>
        <end position="351"/>
    </location>
</feature>
<dbReference type="EMBL" id="SOCA01000004">
    <property type="protein sequence ID" value="TDU70599.1"/>
    <property type="molecule type" value="Genomic_DNA"/>
</dbReference>
<dbReference type="GO" id="GO:0030313">
    <property type="term" value="C:cell envelope"/>
    <property type="evidence" value="ECO:0007669"/>
    <property type="project" value="UniProtKB-SubCell"/>
</dbReference>
<protein>
    <submittedName>
        <fullName evidence="10">Cytochrome c peroxidase</fullName>
    </submittedName>
</protein>
<keyword evidence="6 7" id="KW-0408">Iron</keyword>
<evidence type="ECO:0000256" key="3">
    <source>
        <dbReference type="ARBA" id="ARBA00022723"/>
    </source>
</evidence>
<dbReference type="SUPFAM" id="SSF46626">
    <property type="entry name" value="Cytochrome c"/>
    <property type="match status" value="2"/>
</dbReference>
<dbReference type="PANTHER" id="PTHR30600">
    <property type="entry name" value="CYTOCHROME C PEROXIDASE-RELATED"/>
    <property type="match status" value="1"/>
</dbReference>
<sequence length="450" mass="48411">MKVSLALCTLLSSLPFAATAGSGILDLTTQANYAQQGKPAYITRDNTTDGKAITDRGATLGRVLFYDKRLSKDDSISCSSCHQQAHAFSDTSIASTGVNGTTGRHSMRLINSRFSQEPKFFWDERATTLENQTTQPIRDHAEMGFSGTGDDPAFSVLLTKLAAIEEYQVLFAMAFGDTAITESRLQLALAQFIRSIQSFDSRFDVGRAQVANGNAPFPNFTTQENAGKQIFLTPPPNGAGCAGCHRPGEFDIDPASRNNGVTTKIGGGTDLTNVRSPSLRDLIGPGGQSNGPFMHDGSLATLEAVINHYNAIPADNDQLDARLQRPNGQPQNLGLTQDEKDSLLAFLLTLTGSAVYTDERWSDPFDEAGQLSLIVFPATAIKIEKSGAAMAKVSCQATPGLQYKLQASTDLVNWDTTIATVTADANGLCQHQVSLTGSWFYRYAYEVPSP</sequence>
<dbReference type="PROSITE" id="PS51007">
    <property type="entry name" value="CYTC"/>
    <property type="match status" value="1"/>
</dbReference>
<evidence type="ECO:0000256" key="7">
    <source>
        <dbReference type="PROSITE-ProRule" id="PRU00433"/>
    </source>
</evidence>
<dbReference type="PANTHER" id="PTHR30600:SF10">
    <property type="entry name" value="BLL6722 PROTEIN"/>
    <property type="match status" value="1"/>
</dbReference>
<organism evidence="10 11">
    <name type="scientific">Prosthecobacter fusiformis</name>
    <dbReference type="NCBI Taxonomy" id="48464"/>
    <lineage>
        <taxon>Bacteria</taxon>
        <taxon>Pseudomonadati</taxon>
        <taxon>Verrucomicrobiota</taxon>
        <taxon>Verrucomicrobiia</taxon>
        <taxon>Verrucomicrobiales</taxon>
        <taxon>Verrucomicrobiaceae</taxon>
        <taxon>Prosthecobacter</taxon>
    </lineage>
</organism>
<evidence type="ECO:0000256" key="8">
    <source>
        <dbReference type="SAM" id="SignalP"/>
    </source>
</evidence>
<dbReference type="RefSeq" id="WP_133795703.1">
    <property type="nucleotide sequence ID" value="NZ_SOCA01000004.1"/>
</dbReference>
<evidence type="ECO:0000259" key="9">
    <source>
        <dbReference type="PROSITE" id="PS51007"/>
    </source>
</evidence>
<comment type="subcellular location">
    <subcellularLocation>
        <location evidence="1">Cell envelope</location>
    </subcellularLocation>
</comment>
<dbReference type="OrthoDB" id="9805202at2"/>
<dbReference type="AlphaFoldDB" id="A0A4R7RYZ1"/>
<dbReference type="InterPro" id="IPR009056">
    <property type="entry name" value="Cyt_c-like_dom"/>
</dbReference>
<evidence type="ECO:0000256" key="4">
    <source>
        <dbReference type="ARBA" id="ARBA00022729"/>
    </source>
</evidence>
<proteinExistence type="predicted"/>
<keyword evidence="3 7" id="KW-0479">Metal-binding</keyword>
<evidence type="ECO:0000313" key="10">
    <source>
        <dbReference type="EMBL" id="TDU70599.1"/>
    </source>
</evidence>
<keyword evidence="5" id="KW-0560">Oxidoreductase</keyword>
<keyword evidence="4 8" id="KW-0732">Signal</keyword>
<feature type="chain" id="PRO_5020435884" evidence="8">
    <location>
        <begin position="21"/>
        <end position="450"/>
    </location>
</feature>
<dbReference type="Gene3D" id="1.10.760.10">
    <property type="entry name" value="Cytochrome c-like domain"/>
    <property type="match status" value="2"/>
</dbReference>
<keyword evidence="11" id="KW-1185">Reference proteome</keyword>
<evidence type="ECO:0000256" key="2">
    <source>
        <dbReference type="ARBA" id="ARBA00022617"/>
    </source>
</evidence>
<dbReference type="GO" id="GO:0020037">
    <property type="term" value="F:heme binding"/>
    <property type="evidence" value="ECO:0007669"/>
    <property type="project" value="InterPro"/>
</dbReference>
<dbReference type="InterPro" id="IPR051395">
    <property type="entry name" value="Cytochrome_c_Peroxidase/MauG"/>
</dbReference>
<dbReference type="GO" id="GO:0046872">
    <property type="term" value="F:metal ion binding"/>
    <property type="evidence" value="ECO:0007669"/>
    <property type="project" value="UniProtKB-KW"/>
</dbReference>
<evidence type="ECO:0000313" key="11">
    <source>
        <dbReference type="Proteomes" id="UP000295662"/>
    </source>
</evidence>
<dbReference type="InterPro" id="IPR036909">
    <property type="entry name" value="Cyt_c-like_dom_sf"/>
</dbReference>